<dbReference type="Gene3D" id="3.40.50.1240">
    <property type="entry name" value="Phosphoglycerate mutase-like"/>
    <property type="match status" value="2"/>
</dbReference>
<evidence type="ECO:0008006" key="6">
    <source>
        <dbReference type="Google" id="ProtNLM"/>
    </source>
</evidence>
<reference evidence="4 5" key="1">
    <citation type="submission" date="2017-11" db="EMBL/GenBank/DDBJ databases">
        <title>De novo assembly and phasing of dikaryotic genomes from two isolates of Puccinia coronata f. sp. avenae, the causal agent of oat crown rust.</title>
        <authorList>
            <person name="Miller M.E."/>
            <person name="Zhang Y."/>
            <person name="Omidvar V."/>
            <person name="Sperschneider J."/>
            <person name="Schwessinger B."/>
            <person name="Raley C."/>
            <person name="Palmer J.M."/>
            <person name="Garnica D."/>
            <person name="Upadhyaya N."/>
            <person name="Rathjen J."/>
            <person name="Taylor J.M."/>
            <person name="Park R.F."/>
            <person name="Dodds P.N."/>
            <person name="Hirsch C.D."/>
            <person name="Kianian S.F."/>
            <person name="Figueroa M."/>
        </authorList>
    </citation>
    <scope>NUCLEOTIDE SEQUENCE [LARGE SCALE GENOMIC DNA]</scope>
    <source>
        <strain evidence="3">12NC29</strain>
        <strain evidence="2">12SD80</strain>
    </source>
</reference>
<dbReference type="Proteomes" id="UP000235392">
    <property type="component" value="Unassembled WGS sequence"/>
</dbReference>
<dbReference type="GO" id="GO:0006096">
    <property type="term" value="P:glycolytic process"/>
    <property type="evidence" value="ECO:0007669"/>
    <property type="project" value="InterPro"/>
</dbReference>
<dbReference type="OrthoDB" id="391817at2759"/>
<feature type="signal peptide" evidence="1">
    <location>
        <begin position="1"/>
        <end position="19"/>
    </location>
</feature>
<organism evidence="2 5">
    <name type="scientific">Puccinia coronata f. sp. avenae</name>
    <dbReference type="NCBI Taxonomy" id="200324"/>
    <lineage>
        <taxon>Eukaryota</taxon>
        <taxon>Fungi</taxon>
        <taxon>Dikarya</taxon>
        <taxon>Basidiomycota</taxon>
        <taxon>Pucciniomycotina</taxon>
        <taxon>Pucciniomycetes</taxon>
        <taxon>Pucciniales</taxon>
        <taxon>Pucciniaceae</taxon>
        <taxon>Puccinia</taxon>
    </lineage>
</organism>
<proteinExistence type="predicted"/>
<dbReference type="InterPro" id="IPR029033">
    <property type="entry name" value="His_PPase_superfam"/>
</dbReference>
<name>A0A2N5V100_9BASI</name>
<keyword evidence="4" id="KW-1185">Reference proteome</keyword>
<dbReference type="SUPFAM" id="SSF53254">
    <property type="entry name" value="Phosphoglycerate mutase-like"/>
    <property type="match status" value="1"/>
</dbReference>
<dbReference type="EMBL" id="PGCJ01000043">
    <property type="protein sequence ID" value="PLW54610.1"/>
    <property type="molecule type" value="Genomic_DNA"/>
</dbReference>
<gene>
    <name evidence="3" type="ORF">PCANC_05363</name>
    <name evidence="2" type="ORF">PCASD_08269</name>
</gene>
<dbReference type="EMBL" id="PGCI01000065">
    <property type="protein sequence ID" value="PLW43679.1"/>
    <property type="molecule type" value="Genomic_DNA"/>
</dbReference>
<comment type="caution">
    <text evidence="2">The sequence shown here is derived from an EMBL/GenBank/DDBJ whole genome shotgun (WGS) entry which is preliminary data.</text>
</comment>
<dbReference type="STRING" id="200324.A0A2N5V100"/>
<evidence type="ECO:0000313" key="5">
    <source>
        <dbReference type="Proteomes" id="UP000235392"/>
    </source>
</evidence>
<dbReference type="PANTHER" id="PTHR11931">
    <property type="entry name" value="PHOSPHOGLYCERATE MUTASE"/>
    <property type="match status" value="1"/>
</dbReference>
<sequence length="186" mass="20870">MMFIHLLALLSFFCLRATCLESSFRSDVHSQVVLMSHGEMESDLELKLEGRQQAADAGETLQEKRFRFDQAIISGTDFIQSPAQISLDIVLTALGQEDITITKTSKLRARSYYDNRIKPLVQEGKNVLVVAHTNPIASIMSHIEGQSVEKFEGKWENVALIVYDFNSAGQFKRAIYDPKGDVITTV</sequence>
<dbReference type="Proteomes" id="UP000235388">
    <property type="component" value="Unassembled WGS sequence"/>
</dbReference>
<protein>
    <recommendedName>
        <fullName evidence="6">Phosphoglycerate mutase (2,3-diphosphoglycerate-dependent)</fullName>
    </recommendedName>
</protein>
<evidence type="ECO:0000313" key="3">
    <source>
        <dbReference type="EMBL" id="PLW54610.1"/>
    </source>
</evidence>
<dbReference type="AlphaFoldDB" id="A0A2N5V100"/>
<accession>A0A2N5V100</accession>
<dbReference type="InterPro" id="IPR005952">
    <property type="entry name" value="Phosphogly_mut1"/>
</dbReference>
<dbReference type="GO" id="GO:0016868">
    <property type="term" value="F:intramolecular phosphotransferase activity"/>
    <property type="evidence" value="ECO:0007669"/>
    <property type="project" value="InterPro"/>
</dbReference>
<dbReference type="CDD" id="cd07040">
    <property type="entry name" value="HP"/>
    <property type="match status" value="1"/>
</dbReference>
<evidence type="ECO:0000313" key="4">
    <source>
        <dbReference type="Proteomes" id="UP000235388"/>
    </source>
</evidence>
<feature type="chain" id="PRO_5015083964" description="Phosphoglycerate mutase (2,3-diphosphoglycerate-dependent)" evidence="1">
    <location>
        <begin position="20"/>
        <end position="186"/>
    </location>
</feature>
<evidence type="ECO:0000313" key="2">
    <source>
        <dbReference type="EMBL" id="PLW43679.1"/>
    </source>
</evidence>
<evidence type="ECO:0000256" key="1">
    <source>
        <dbReference type="SAM" id="SignalP"/>
    </source>
</evidence>
<keyword evidence="1" id="KW-0732">Signal</keyword>